<dbReference type="AlphaFoldDB" id="A0A9W7YGF6"/>
<dbReference type="OrthoDB" id="286395at2759"/>
<reference evidence="1" key="1">
    <citation type="submission" date="2022-07" db="EMBL/GenBank/DDBJ databases">
        <title>Phylogenomic reconstructions and comparative analyses of Kickxellomycotina fungi.</title>
        <authorList>
            <person name="Reynolds N.K."/>
            <person name="Stajich J.E."/>
            <person name="Barry K."/>
            <person name="Grigoriev I.V."/>
            <person name="Crous P."/>
            <person name="Smith M.E."/>
        </authorList>
    </citation>
    <scope>NUCLEOTIDE SEQUENCE</scope>
    <source>
        <strain evidence="1">BCRC 34381</strain>
    </source>
</reference>
<sequence length="151" mass="15666">MCDADTTYISLVKYESGLGRPGIVAPRISSSVEISTTGSGGTVVKWAYENNIPSSKQEGVLGDEGAATVLGQVDALCALPVKSTPGGPDVFGANTVVVVRKGKDTVWWYNPGAGCAVDPDAEAALLSVPDDHRATFVDAVSRIHKASEDCI</sequence>
<name>A0A9W7YGF6_9FUNG</name>
<dbReference type="Proteomes" id="UP001143981">
    <property type="component" value="Unassembled WGS sequence"/>
</dbReference>
<evidence type="ECO:0000313" key="1">
    <source>
        <dbReference type="EMBL" id="KAJ1733201.1"/>
    </source>
</evidence>
<proteinExistence type="predicted"/>
<dbReference type="EMBL" id="JANBOI010000158">
    <property type="protein sequence ID" value="KAJ1733201.1"/>
    <property type="molecule type" value="Genomic_DNA"/>
</dbReference>
<protein>
    <submittedName>
        <fullName evidence="1">Uncharacterized protein</fullName>
    </submittedName>
</protein>
<comment type="caution">
    <text evidence="1">The sequence shown here is derived from an EMBL/GenBank/DDBJ whole genome shotgun (WGS) entry which is preliminary data.</text>
</comment>
<accession>A0A9W7YGF6</accession>
<evidence type="ECO:0000313" key="2">
    <source>
        <dbReference type="Proteomes" id="UP001143981"/>
    </source>
</evidence>
<gene>
    <name evidence="1" type="ORF">LPJ61_001676</name>
</gene>
<keyword evidence="2" id="KW-1185">Reference proteome</keyword>
<organism evidence="1 2">
    <name type="scientific">Coemansia biformis</name>
    <dbReference type="NCBI Taxonomy" id="1286918"/>
    <lineage>
        <taxon>Eukaryota</taxon>
        <taxon>Fungi</taxon>
        <taxon>Fungi incertae sedis</taxon>
        <taxon>Zoopagomycota</taxon>
        <taxon>Kickxellomycotina</taxon>
        <taxon>Kickxellomycetes</taxon>
        <taxon>Kickxellales</taxon>
        <taxon>Kickxellaceae</taxon>
        <taxon>Coemansia</taxon>
    </lineage>
</organism>